<dbReference type="VEuPathDB" id="PlasmoDB:PVP01_0000630"/>
<dbReference type="Proteomes" id="UP000220605">
    <property type="component" value="Unassembled WGS sequence"/>
</dbReference>
<accession>A0A565A3J5</accession>
<gene>
    <name evidence="1" type="ORF">PVP01_0000630</name>
</gene>
<name>A0A565A3J5_PLAVI</name>
<organism evidence="1">
    <name type="scientific">Plasmodium vivax</name>
    <name type="common">malaria parasite P. vivax</name>
    <dbReference type="NCBI Taxonomy" id="5855"/>
    <lineage>
        <taxon>Eukaryota</taxon>
        <taxon>Sar</taxon>
        <taxon>Alveolata</taxon>
        <taxon>Apicomplexa</taxon>
        <taxon>Aconoidasida</taxon>
        <taxon>Haemosporida</taxon>
        <taxon>Plasmodiidae</taxon>
        <taxon>Plasmodium</taxon>
        <taxon>Plasmodium (Plasmodium)</taxon>
    </lineage>
</organism>
<protein>
    <submittedName>
        <fullName evidence="1">VIR protein</fullName>
    </submittedName>
</protein>
<dbReference type="OrthoDB" id="386202at2759"/>
<dbReference type="VEuPathDB" id="PlasmoDB:PVPAM_130010500"/>
<proteinExistence type="predicted"/>
<dbReference type="AlphaFoldDB" id="A0A565A3J5"/>
<dbReference type="VEuPathDB" id="PlasmoDB:PVW1_000019800"/>
<evidence type="ECO:0000313" key="1">
    <source>
        <dbReference type="EMBL" id="VUZ99348.1"/>
    </source>
</evidence>
<dbReference type="EMBL" id="FLZR02000001">
    <property type="protein sequence ID" value="VUZ99348.1"/>
    <property type="molecule type" value="Genomic_DNA"/>
</dbReference>
<reference evidence="1" key="1">
    <citation type="submission" date="2016-07" db="EMBL/GenBank/DDBJ databases">
        <authorList>
            <consortium name="Pathogen Informatics"/>
        </authorList>
    </citation>
    <scope>NUCLEOTIDE SEQUENCE</scope>
</reference>
<sequence length="316" mass="37118">MDDDASDYYEIFKDIQKYVHYSDFSKNKGVLDGFKPPCVKLLENSDHPFVVPNLLDCQIFLYMIKLVKTANSNTLNKVNCKFLNFWINEKLRKYEQDKPICVKTLYSKLASFDANINDDNLLKHLNNIDNNIFENVNILYKLYEFYYKIYNETNGSISCTVVSCKQLTDSCFNEYKKGIINCPKDQSEFCRLLKQFESQYKLLKNKSSPSRDFNISELIKLPTYEEVAKEFGIIDWEDIIIKICYILGPMFGIMLISLCLNKFNPFGKVPCIKLRGQNKRKHNLHDESHKKAHTYDNKNIKKNMIYKLPYNSADYS</sequence>